<dbReference type="RefSeq" id="WP_342019797.1">
    <property type="nucleotide sequence ID" value="NZ_JBBYAK010000001.1"/>
</dbReference>
<proteinExistence type="predicted"/>
<accession>A0ABU9JUE7</accession>
<evidence type="ECO:0000313" key="2">
    <source>
        <dbReference type="Proteomes" id="UP001459714"/>
    </source>
</evidence>
<organism evidence="1 2">
    <name type="scientific">Caldifermentibacillus hisashii</name>
    <dbReference type="NCBI Taxonomy" id="996558"/>
    <lineage>
        <taxon>Bacteria</taxon>
        <taxon>Bacillati</taxon>
        <taxon>Bacillota</taxon>
        <taxon>Bacilli</taxon>
        <taxon>Bacillales</taxon>
        <taxon>Bacillaceae</taxon>
        <taxon>Caldifermentibacillus</taxon>
    </lineage>
</organism>
<gene>
    <name evidence="1" type="ORF">NST17_04490</name>
</gene>
<keyword evidence="2" id="KW-1185">Reference proteome</keyword>
<evidence type="ECO:0008006" key="3">
    <source>
        <dbReference type="Google" id="ProtNLM"/>
    </source>
</evidence>
<sequence length="413" mass="49048">MKTFQDTRNAENKSIGFDYQYYYFLYKLLGLEEGEKIGIEVKDDVHLDYGNGEQDLIQLKHSIQTNSSGKTVNLTERDIDLWKTIYNWINIINDPFDGRKTSKEQLSFIDRTKFILVSNKSSSLNNTFLKRITEFKQQKITIKDVKKYLDDLEKKTVDKDVKSYIEILNKQSEKWLSRFINKLVFELDQDDLINKIKSRIKSKIVREEKIDDVFNALDSNLRKQNYINTKSKKKSIITFEEFYHKYKAYFDKGRNNKLPINKKKIKFDKPLLEQMFIKQLIDICAVDETDTAEMLRLTGQMLQTSNHLEDWINKGLIVEEQLDEFVKDCINKWKNTHDAVHRKINLNLKLSGKYPSEEEIILSGSECLDKIRDLELVLDETNLDTELSNGEFYILSNELRIGWRYDWKERYKK</sequence>
<name>A0ABU9JUE7_9BACI</name>
<comment type="caution">
    <text evidence="1">The sequence shown here is derived from an EMBL/GenBank/DDBJ whole genome shotgun (WGS) entry which is preliminary data.</text>
</comment>
<evidence type="ECO:0000313" key="1">
    <source>
        <dbReference type="EMBL" id="MEL3956469.1"/>
    </source>
</evidence>
<dbReference type="Proteomes" id="UP001459714">
    <property type="component" value="Unassembled WGS sequence"/>
</dbReference>
<reference evidence="1 2" key="1">
    <citation type="submission" date="2024-03" db="EMBL/GenBank/DDBJ databases">
        <title>Bacilli Hybrid Assemblies.</title>
        <authorList>
            <person name="Kovac J."/>
        </authorList>
    </citation>
    <scope>NUCLEOTIDE SEQUENCE [LARGE SCALE GENOMIC DNA]</scope>
    <source>
        <strain evidence="1 2">FSL M8-0022</strain>
    </source>
</reference>
<protein>
    <recommendedName>
        <fullName evidence="3">CD-NTase associated protein 4-like DNA endonuclease domain-containing protein</fullName>
    </recommendedName>
</protein>
<dbReference type="EMBL" id="JBBYAK010000001">
    <property type="protein sequence ID" value="MEL3956469.1"/>
    <property type="molecule type" value="Genomic_DNA"/>
</dbReference>